<dbReference type="InterPro" id="IPR000847">
    <property type="entry name" value="LysR_HTH_N"/>
</dbReference>
<organism evidence="6 7">
    <name type="scientific">SAR92 clade bacterium</name>
    <dbReference type="NCBI Taxonomy" id="2315479"/>
    <lineage>
        <taxon>Bacteria</taxon>
        <taxon>Pseudomonadati</taxon>
        <taxon>Pseudomonadota</taxon>
        <taxon>Gammaproteobacteria</taxon>
        <taxon>Cellvibrionales</taxon>
        <taxon>Porticoccaceae</taxon>
        <taxon>SAR92 clade</taxon>
    </lineage>
</organism>
<dbReference type="PROSITE" id="PS50931">
    <property type="entry name" value="HTH_LYSR"/>
    <property type="match status" value="1"/>
</dbReference>
<gene>
    <name evidence="6" type="ORF">EVB02_00165</name>
</gene>
<evidence type="ECO:0000256" key="1">
    <source>
        <dbReference type="ARBA" id="ARBA00009437"/>
    </source>
</evidence>
<keyword evidence="4" id="KW-0804">Transcription</keyword>
<comment type="caution">
    <text evidence="6">The sequence shown here is derived from an EMBL/GenBank/DDBJ whole genome shotgun (WGS) entry which is preliminary data.</text>
</comment>
<dbReference type="InterPro" id="IPR036388">
    <property type="entry name" value="WH-like_DNA-bd_sf"/>
</dbReference>
<sequence>MNLQKLSRLDLNLLVALQALLEEKSVTKAAERLFISQPAMSRVLQRLRHQLDDPLFTRTGNELIPSPKARELHFKLPTLLDNILDLVDEGKFDPGKYVGEIKIAVPEFVATSLISKLISLVTKESPGLVLSVSGGSESVERDLAEGQLDFTIDIDGPFSDELMSMPLAVHTPCIWMSKNHPLSKFNELTLEQIIEFPFVQYFLLISKRVSAGTNARFDKALAALGLKRRKALVTNQFVTAIETVSNSDCLMVATQKDFVMERETYQIVTKPFPKKLPHDGSINLVLLQHQRTSGSAIHLWLAERIIEIVKEIEGINI</sequence>
<dbReference type="Gene3D" id="1.10.10.10">
    <property type="entry name" value="Winged helix-like DNA-binding domain superfamily/Winged helix DNA-binding domain"/>
    <property type="match status" value="1"/>
</dbReference>
<dbReference type="EMBL" id="SHBO01000001">
    <property type="protein sequence ID" value="RZO08900.1"/>
    <property type="molecule type" value="Genomic_DNA"/>
</dbReference>
<dbReference type="SUPFAM" id="SSF53850">
    <property type="entry name" value="Periplasmic binding protein-like II"/>
    <property type="match status" value="1"/>
</dbReference>
<dbReference type="InterPro" id="IPR036390">
    <property type="entry name" value="WH_DNA-bd_sf"/>
</dbReference>
<dbReference type="Gene3D" id="3.40.190.10">
    <property type="entry name" value="Periplasmic binding protein-like II"/>
    <property type="match status" value="2"/>
</dbReference>
<evidence type="ECO:0000256" key="4">
    <source>
        <dbReference type="ARBA" id="ARBA00023163"/>
    </source>
</evidence>
<feature type="domain" description="HTH lysR-type" evidence="5">
    <location>
        <begin position="9"/>
        <end position="66"/>
    </location>
</feature>
<accession>A0A520LQA5</accession>
<dbReference type="Pfam" id="PF00126">
    <property type="entry name" value="HTH_1"/>
    <property type="match status" value="1"/>
</dbReference>
<dbReference type="CDD" id="cd08417">
    <property type="entry name" value="PBP2_Nitroaromatics_like"/>
    <property type="match status" value="1"/>
</dbReference>
<keyword evidence="2" id="KW-0805">Transcription regulation</keyword>
<dbReference type="Proteomes" id="UP000318148">
    <property type="component" value="Unassembled WGS sequence"/>
</dbReference>
<dbReference type="PANTHER" id="PTHR30118:SF15">
    <property type="entry name" value="TRANSCRIPTIONAL REGULATORY PROTEIN"/>
    <property type="match status" value="1"/>
</dbReference>
<name>A0A520LQA5_9GAMM</name>
<evidence type="ECO:0000313" key="7">
    <source>
        <dbReference type="Proteomes" id="UP000318148"/>
    </source>
</evidence>
<dbReference type="Pfam" id="PF03466">
    <property type="entry name" value="LysR_substrate"/>
    <property type="match status" value="1"/>
</dbReference>
<proteinExistence type="inferred from homology"/>
<dbReference type="GO" id="GO:0003700">
    <property type="term" value="F:DNA-binding transcription factor activity"/>
    <property type="evidence" value="ECO:0007669"/>
    <property type="project" value="InterPro"/>
</dbReference>
<dbReference type="InterPro" id="IPR005119">
    <property type="entry name" value="LysR_subst-bd"/>
</dbReference>
<reference evidence="6 7" key="1">
    <citation type="submission" date="2019-02" db="EMBL/GenBank/DDBJ databases">
        <title>Prokaryotic population dynamics and viral predation in marine succession experiment using metagenomics: the confinement effect.</title>
        <authorList>
            <person name="Haro-Moreno J.M."/>
            <person name="Rodriguez-Valera F."/>
            <person name="Lopez-Perez M."/>
        </authorList>
    </citation>
    <scope>NUCLEOTIDE SEQUENCE [LARGE SCALE GENOMIC DNA]</scope>
    <source>
        <strain evidence="6">MED-G169</strain>
    </source>
</reference>
<keyword evidence="3" id="KW-0238">DNA-binding</keyword>
<evidence type="ECO:0000256" key="2">
    <source>
        <dbReference type="ARBA" id="ARBA00023015"/>
    </source>
</evidence>
<protein>
    <submittedName>
        <fullName evidence="6">LysR family transcriptional regulator</fullName>
    </submittedName>
</protein>
<dbReference type="AlphaFoldDB" id="A0A520LQA5"/>
<dbReference type="GO" id="GO:0003677">
    <property type="term" value="F:DNA binding"/>
    <property type="evidence" value="ECO:0007669"/>
    <property type="project" value="UniProtKB-KW"/>
</dbReference>
<dbReference type="PANTHER" id="PTHR30118">
    <property type="entry name" value="HTH-TYPE TRANSCRIPTIONAL REGULATOR LEUO-RELATED"/>
    <property type="match status" value="1"/>
</dbReference>
<evidence type="ECO:0000313" key="6">
    <source>
        <dbReference type="EMBL" id="RZO08900.1"/>
    </source>
</evidence>
<dbReference type="SUPFAM" id="SSF46785">
    <property type="entry name" value="Winged helix' DNA-binding domain"/>
    <property type="match status" value="1"/>
</dbReference>
<comment type="similarity">
    <text evidence="1">Belongs to the LysR transcriptional regulatory family.</text>
</comment>
<evidence type="ECO:0000256" key="3">
    <source>
        <dbReference type="ARBA" id="ARBA00023125"/>
    </source>
</evidence>
<evidence type="ECO:0000259" key="5">
    <source>
        <dbReference type="PROSITE" id="PS50931"/>
    </source>
</evidence>
<dbReference type="PRINTS" id="PR00039">
    <property type="entry name" value="HTHLYSR"/>
</dbReference>
<dbReference type="InterPro" id="IPR037402">
    <property type="entry name" value="YidZ_PBP2"/>
</dbReference>
<dbReference type="InterPro" id="IPR050389">
    <property type="entry name" value="LysR-type_TF"/>
</dbReference>